<evidence type="ECO:0000256" key="9">
    <source>
        <dbReference type="ARBA" id="ARBA00025772"/>
    </source>
</evidence>
<evidence type="ECO:0000256" key="4">
    <source>
        <dbReference type="ARBA" id="ARBA00022481"/>
    </source>
</evidence>
<evidence type="ECO:0000256" key="6">
    <source>
        <dbReference type="ARBA" id="ARBA00022692"/>
    </source>
</evidence>
<evidence type="ECO:0000313" key="14">
    <source>
        <dbReference type="Proteomes" id="UP000295341"/>
    </source>
</evidence>
<dbReference type="Pfam" id="PF12019">
    <property type="entry name" value="GspH"/>
    <property type="match status" value="1"/>
</dbReference>
<dbReference type="Proteomes" id="UP000295341">
    <property type="component" value="Unassembled WGS sequence"/>
</dbReference>
<evidence type="ECO:0000256" key="2">
    <source>
        <dbReference type="ARBA" id="ARBA00021549"/>
    </source>
</evidence>
<dbReference type="RefSeq" id="WP_133881508.1">
    <property type="nucleotide sequence ID" value="NZ_MWIN01000004.1"/>
</dbReference>
<evidence type="ECO:0000313" key="13">
    <source>
        <dbReference type="EMBL" id="TDU32070.1"/>
    </source>
</evidence>
<dbReference type="AlphaFoldDB" id="A0A4R7PFC9"/>
<evidence type="ECO:0000256" key="1">
    <source>
        <dbReference type="ARBA" id="ARBA00004377"/>
    </source>
</evidence>
<protein>
    <recommendedName>
        <fullName evidence="2">Type II secretion system protein H</fullName>
    </recommendedName>
    <alternativeName>
        <fullName evidence="10">General secretion pathway protein H</fullName>
    </alternativeName>
</protein>
<keyword evidence="8 11" id="KW-0472">Membrane</keyword>
<name>A0A4R7PFC9_9GAMM</name>
<dbReference type="Pfam" id="PF07963">
    <property type="entry name" value="N_methyl"/>
    <property type="match status" value="1"/>
</dbReference>
<dbReference type="PROSITE" id="PS00409">
    <property type="entry name" value="PROKAR_NTER_METHYL"/>
    <property type="match status" value="1"/>
</dbReference>
<organism evidence="13 14">
    <name type="scientific">Panacagrimonas perspica</name>
    <dbReference type="NCBI Taxonomy" id="381431"/>
    <lineage>
        <taxon>Bacteria</taxon>
        <taxon>Pseudomonadati</taxon>
        <taxon>Pseudomonadota</taxon>
        <taxon>Gammaproteobacteria</taxon>
        <taxon>Nevskiales</taxon>
        <taxon>Nevskiaceae</taxon>
        <taxon>Panacagrimonas</taxon>
    </lineage>
</organism>
<evidence type="ECO:0000256" key="8">
    <source>
        <dbReference type="ARBA" id="ARBA00023136"/>
    </source>
</evidence>
<proteinExistence type="inferred from homology"/>
<comment type="subcellular location">
    <subcellularLocation>
        <location evidence="1">Cell inner membrane</location>
        <topology evidence="1">Single-pass membrane protein</topology>
    </subcellularLocation>
</comment>
<dbReference type="OrthoDB" id="2313614at2"/>
<reference evidence="13 14" key="1">
    <citation type="submission" date="2019-03" db="EMBL/GenBank/DDBJ databases">
        <title>Genomic Encyclopedia of Type Strains, Phase IV (KMG-IV): sequencing the most valuable type-strain genomes for metagenomic binning, comparative biology and taxonomic classification.</title>
        <authorList>
            <person name="Goeker M."/>
        </authorList>
    </citation>
    <scope>NUCLEOTIDE SEQUENCE [LARGE SCALE GENOMIC DNA]</scope>
    <source>
        <strain evidence="13 14">DSM 26377</strain>
    </source>
</reference>
<dbReference type="NCBIfam" id="TIGR02532">
    <property type="entry name" value="IV_pilin_GFxxxE"/>
    <property type="match status" value="1"/>
</dbReference>
<feature type="transmembrane region" description="Helical" evidence="11">
    <location>
        <begin position="6"/>
        <end position="27"/>
    </location>
</feature>
<keyword evidence="7 11" id="KW-1133">Transmembrane helix</keyword>
<dbReference type="InterPro" id="IPR022346">
    <property type="entry name" value="T2SS_GspH"/>
</dbReference>
<keyword evidence="4" id="KW-0488">Methylation</keyword>
<dbReference type="InterPro" id="IPR012902">
    <property type="entry name" value="N_methyl_site"/>
</dbReference>
<evidence type="ECO:0000256" key="3">
    <source>
        <dbReference type="ARBA" id="ARBA00022475"/>
    </source>
</evidence>
<comment type="similarity">
    <text evidence="9">Belongs to the GSP H family.</text>
</comment>
<sequence length="195" mass="20867">MTRHEGFTLLELMVTIVIASILLALAVPEFTRFGLASARAKGATELFAALSEARSEAVARNAPVTLCRRDWYSSASFPQCATSGGTWAQGWLVYQDADGDFSGSEPDNAADLISAYDRVGQTSPTRDKDAFAVLTTLDDPTHLSFQANGRTGQHVQFTLCESKQLLSDARLIDVALSGRVSLVPLDKASLPAACP</sequence>
<dbReference type="InterPro" id="IPR045584">
    <property type="entry name" value="Pilin-like"/>
</dbReference>
<evidence type="ECO:0000256" key="10">
    <source>
        <dbReference type="ARBA" id="ARBA00030775"/>
    </source>
</evidence>
<evidence type="ECO:0000256" key="5">
    <source>
        <dbReference type="ARBA" id="ARBA00022519"/>
    </source>
</evidence>
<dbReference type="SUPFAM" id="SSF54523">
    <property type="entry name" value="Pili subunits"/>
    <property type="match status" value="1"/>
</dbReference>
<dbReference type="Gene3D" id="3.55.40.10">
    <property type="entry name" value="minor pseudopilin epsh domain"/>
    <property type="match status" value="1"/>
</dbReference>
<dbReference type="EMBL" id="SOBT01000008">
    <property type="protein sequence ID" value="TDU32070.1"/>
    <property type="molecule type" value="Genomic_DNA"/>
</dbReference>
<feature type="domain" description="General secretion pathway GspH" evidence="12">
    <location>
        <begin position="43"/>
        <end position="178"/>
    </location>
</feature>
<evidence type="ECO:0000259" key="12">
    <source>
        <dbReference type="Pfam" id="PF12019"/>
    </source>
</evidence>
<dbReference type="GO" id="GO:0015627">
    <property type="term" value="C:type II protein secretion system complex"/>
    <property type="evidence" value="ECO:0007669"/>
    <property type="project" value="InterPro"/>
</dbReference>
<dbReference type="GO" id="GO:0015628">
    <property type="term" value="P:protein secretion by the type II secretion system"/>
    <property type="evidence" value="ECO:0007669"/>
    <property type="project" value="InterPro"/>
</dbReference>
<gene>
    <name evidence="13" type="ORF">DFR24_1458</name>
</gene>
<accession>A0A4R7PFC9</accession>
<dbReference type="GO" id="GO:0005886">
    <property type="term" value="C:plasma membrane"/>
    <property type="evidence" value="ECO:0007669"/>
    <property type="project" value="UniProtKB-SubCell"/>
</dbReference>
<keyword evidence="5" id="KW-0997">Cell inner membrane</keyword>
<keyword evidence="14" id="KW-1185">Reference proteome</keyword>
<evidence type="ECO:0000256" key="7">
    <source>
        <dbReference type="ARBA" id="ARBA00022989"/>
    </source>
</evidence>
<evidence type="ECO:0000256" key="11">
    <source>
        <dbReference type="SAM" id="Phobius"/>
    </source>
</evidence>
<keyword evidence="6 11" id="KW-0812">Transmembrane</keyword>
<keyword evidence="3" id="KW-1003">Cell membrane</keyword>
<comment type="caution">
    <text evidence="13">The sequence shown here is derived from an EMBL/GenBank/DDBJ whole genome shotgun (WGS) entry which is preliminary data.</text>
</comment>